<dbReference type="GeneID" id="30309359"/>
<dbReference type="KEGG" id="vg:30309359"/>
<dbReference type="Proteomes" id="UP000201404">
    <property type="component" value="Genome"/>
</dbReference>
<keyword evidence="2" id="KW-1185">Reference proteome</keyword>
<proteinExistence type="predicted"/>
<dbReference type="RefSeq" id="YP_009324436.1">
    <property type="nucleotide sequence ID" value="NC_031936.1"/>
</dbReference>
<name>A0A159B6E3_9CAUD</name>
<sequence length="60" mass="7057">MSSKHRIRVVSHPVDDIDRHWVSFPVCWHVMRGNELLTCSLEWGYALEYAYHSAWVVKSA</sequence>
<gene>
    <name evidence="1" type="ORF">GAL1_44</name>
</gene>
<protein>
    <submittedName>
        <fullName evidence="1">Uncharacterized protein</fullName>
    </submittedName>
</protein>
<organism evidence="1 2">
    <name type="scientific">Gordonia phage GAL1</name>
    <dbReference type="NCBI Taxonomy" id="1647469"/>
    <lineage>
        <taxon>Viruses</taxon>
        <taxon>Duplodnaviria</taxon>
        <taxon>Heunggongvirae</taxon>
        <taxon>Uroviricota</taxon>
        <taxon>Caudoviricetes</taxon>
        <taxon>Galunavirus</taxon>
        <taxon>Galunavirus GAL1</taxon>
    </lineage>
</organism>
<evidence type="ECO:0000313" key="1">
    <source>
        <dbReference type="EMBL" id="AKJ72059.1"/>
    </source>
</evidence>
<accession>A0A159B6E3</accession>
<evidence type="ECO:0000313" key="2">
    <source>
        <dbReference type="Proteomes" id="UP000201404"/>
    </source>
</evidence>
<reference evidence="1 2" key="1">
    <citation type="submission" date="2015-04" db="EMBL/GenBank/DDBJ databases">
        <title>Locating and activating molecular 'time bombs': can Mycolata prophages be selectively induced en masse to biologically control activated sludge foaming?</title>
        <authorList>
            <person name="Dyson Z.A."/>
            <person name="Brown T.L."/>
            <person name="Farrar B."/>
            <person name="Doyle S."/>
            <person name="Tucci J."/>
            <person name="Seviour R.J."/>
            <person name="Petrovski S."/>
        </authorList>
    </citation>
    <scope>NUCLEOTIDE SEQUENCE [LARGE SCALE GENOMIC DNA]</scope>
</reference>
<dbReference type="EMBL" id="KR053194">
    <property type="protein sequence ID" value="AKJ72059.1"/>
    <property type="molecule type" value="Genomic_DNA"/>
</dbReference>